<feature type="transmembrane region" description="Helical" evidence="8">
    <location>
        <begin position="485"/>
        <end position="508"/>
    </location>
</feature>
<evidence type="ECO:0000256" key="7">
    <source>
        <dbReference type="ARBA" id="ARBA00023180"/>
    </source>
</evidence>
<dbReference type="Proteomes" id="UP001566132">
    <property type="component" value="Unassembled WGS sequence"/>
</dbReference>
<dbReference type="InterPro" id="IPR052192">
    <property type="entry name" value="Insect_Ionotropic_Sensory_Rcpt"/>
</dbReference>
<dbReference type="GO" id="GO:0005886">
    <property type="term" value="C:plasma membrane"/>
    <property type="evidence" value="ECO:0007669"/>
    <property type="project" value="UniProtKB-SubCell"/>
</dbReference>
<keyword evidence="5 8" id="KW-0472">Membrane</keyword>
<evidence type="ECO:0000256" key="6">
    <source>
        <dbReference type="ARBA" id="ARBA00023170"/>
    </source>
</evidence>
<protein>
    <submittedName>
        <fullName evidence="9">Uncharacterized protein</fullName>
    </submittedName>
</protein>
<dbReference type="AlphaFoldDB" id="A0ABD1F8M8"/>
<sequence>MFHINKALVKKIRTQSDVLSQRKYILLAPSGSNISQIFQRKAMNFVSNVLVIESQPQRKITKNKPFHTIFRIWTHQFVGLKDNNKPYLLDQWFSANSSFLHGKELFCDKLKNLHRKTLRIGCLIARPYVMEVQDSGKMTGLDIKLITTILEKLNATLEIVSFQKNGLWGHIFPNGTSDGIKGAIYQDSVDVGIAGFYSNQETTQHFAVSVAYALGEITCLVPKPILASPWMSPYYAFSSKSWLLLVITYTVLALMVYKIYMYQNEKKSKIEICAVIVKPLISQPIAKKDYYYRPLMSLVLVATIALTVAYNAGSASAMAKPLHENSIKTVMDFLNSNIPWFSMQAAEWLLTWKNDSQEIYRRAARRHYEKRPEELRELSKDGRHAFKIEKVHGRHNIDPYIKPDIIEYYQPMKENLHTEYIAFLLRKHSIYLHMFNSVTNRLMQSGITKYWAQETFDHEEFHIRKYLQTLNGNLREVVILKMSHFLGAFSIYLIGNFIALIIFILEIFK</sequence>
<keyword evidence="3 8" id="KW-0812">Transmembrane</keyword>
<evidence type="ECO:0000313" key="9">
    <source>
        <dbReference type="EMBL" id="KAL1513947.1"/>
    </source>
</evidence>
<feature type="transmembrane region" description="Helical" evidence="8">
    <location>
        <begin position="242"/>
        <end position="260"/>
    </location>
</feature>
<comment type="subcellular location">
    <subcellularLocation>
        <location evidence="1">Cell membrane</location>
        <topology evidence="1">Multi-pass membrane protein</topology>
    </subcellularLocation>
</comment>
<dbReference type="PANTHER" id="PTHR42643">
    <property type="entry name" value="IONOTROPIC RECEPTOR 20A-RELATED"/>
    <property type="match status" value="1"/>
</dbReference>
<evidence type="ECO:0000256" key="8">
    <source>
        <dbReference type="SAM" id="Phobius"/>
    </source>
</evidence>
<comment type="caution">
    <text evidence="9">The sequence shown here is derived from an EMBL/GenBank/DDBJ whole genome shotgun (WGS) entry which is preliminary data.</text>
</comment>
<evidence type="ECO:0000256" key="4">
    <source>
        <dbReference type="ARBA" id="ARBA00022989"/>
    </source>
</evidence>
<evidence type="ECO:0000313" key="10">
    <source>
        <dbReference type="Proteomes" id="UP001566132"/>
    </source>
</evidence>
<keyword evidence="2" id="KW-1003">Cell membrane</keyword>
<gene>
    <name evidence="9" type="ORF">ABEB36_003285</name>
</gene>
<evidence type="ECO:0000256" key="3">
    <source>
        <dbReference type="ARBA" id="ARBA00022692"/>
    </source>
</evidence>
<evidence type="ECO:0000256" key="2">
    <source>
        <dbReference type="ARBA" id="ARBA00022475"/>
    </source>
</evidence>
<name>A0ABD1F8M8_HYPHA</name>
<evidence type="ECO:0000256" key="5">
    <source>
        <dbReference type="ARBA" id="ARBA00023136"/>
    </source>
</evidence>
<dbReference type="SUPFAM" id="SSF53850">
    <property type="entry name" value="Periplasmic binding protein-like II"/>
    <property type="match status" value="1"/>
</dbReference>
<proteinExistence type="predicted"/>
<feature type="transmembrane region" description="Helical" evidence="8">
    <location>
        <begin position="290"/>
        <end position="310"/>
    </location>
</feature>
<evidence type="ECO:0000256" key="1">
    <source>
        <dbReference type="ARBA" id="ARBA00004651"/>
    </source>
</evidence>
<keyword evidence="6" id="KW-0675">Receptor</keyword>
<keyword evidence="7" id="KW-0325">Glycoprotein</keyword>
<keyword evidence="10" id="KW-1185">Reference proteome</keyword>
<reference evidence="9 10" key="1">
    <citation type="submission" date="2024-05" db="EMBL/GenBank/DDBJ databases">
        <title>Genetic variation in Jamaican populations of the coffee berry borer (Hypothenemus hampei).</title>
        <authorList>
            <person name="Errbii M."/>
            <person name="Myrie A."/>
        </authorList>
    </citation>
    <scope>NUCLEOTIDE SEQUENCE [LARGE SCALE GENOMIC DNA]</scope>
    <source>
        <strain evidence="9">JA-Hopewell-2020-01-JO</strain>
        <tissue evidence="9">Whole body</tissue>
    </source>
</reference>
<dbReference type="PANTHER" id="PTHR42643:SF40">
    <property type="entry name" value="IONOTROPIC RECEPTOR 41A-RELATED"/>
    <property type="match status" value="1"/>
</dbReference>
<dbReference type="EMBL" id="JBDJPC010000002">
    <property type="protein sequence ID" value="KAL1513947.1"/>
    <property type="molecule type" value="Genomic_DNA"/>
</dbReference>
<organism evidence="9 10">
    <name type="scientific">Hypothenemus hampei</name>
    <name type="common">Coffee berry borer</name>
    <dbReference type="NCBI Taxonomy" id="57062"/>
    <lineage>
        <taxon>Eukaryota</taxon>
        <taxon>Metazoa</taxon>
        <taxon>Ecdysozoa</taxon>
        <taxon>Arthropoda</taxon>
        <taxon>Hexapoda</taxon>
        <taxon>Insecta</taxon>
        <taxon>Pterygota</taxon>
        <taxon>Neoptera</taxon>
        <taxon>Endopterygota</taxon>
        <taxon>Coleoptera</taxon>
        <taxon>Polyphaga</taxon>
        <taxon>Cucujiformia</taxon>
        <taxon>Curculionidae</taxon>
        <taxon>Scolytinae</taxon>
        <taxon>Hypothenemus</taxon>
    </lineage>
</organism>
<keyword evidence="4 8" id="KW-1133">Transmembrane helix</keyword>
<dbReference type="Gene3D" id="3.40.190.10">
    <property type="entry name" value="Periplasmic binding protein-like II"/>
    <property type="match status" value="1"/>
</dbReference>
<accession>A0ABD1F8M8</accession>